<comment type="similarity">
    <text evidence="6">Belongs to the precorrin methyltransferase family.</text>
</comment>
<evidence type="ECO:0000256" key="3">
    <source>
        <dbReference type="ARBA" id="ARBA00022603"/>
    </source>
</evidence>
<evidence type="ECO:0000313" key="8">
    <source>
        <dbReference type="EMBL" id="MBE5037513.1"/>
    </source>
</evidence>
<sequence length="398" mass="41098">MTVTLAGMGGGTAATMTEELRRAMQDAQLIVGAQRLLDALPRGLSSATAAAVAPGEILRLVKAAACEEVLVLYSGDSGFYSGARGLLALLNEEHIPARVLPGLSSVQLLAARLGRPWQDWTLCSAHGVDCDPVAEVCAAGGPVCFLTGGAGNNAADLCRRLAEAGLGELPVTVGENLSYPGERLTTGTAAQLAEEQFASLALLLTGAVKRPRRVPGIPDGEFIRGKTPMTKQEVRCAVLSKLALRPGDTCWDVGAGTGSVSVEMALFAKKVCAVERDADACQLIEQNRAAFGAWNLTLVQGTAPEALGGLPAPDAVFVGGSGGELEAILKAAVAANPQVRLCVSAIALETLDAARHAFEALGIDWEVTQISVARSKAAGKLHLMMAQNPVFLISGGGR</sequence>
<dbReference type="InterPro" id="IPR029063">
    <property type="entry name" value="SAM-dependent_MTases_sf"/>
</dbReference>
<keyword evidence="2" id="KW-0169">Cobalamin biosynthesis</keyword>
<dbReference type="Gene3D" id="3.40.50.150">
    <property type="entry name" value="Vaccinia Virus protein VP39"/>
    <property type="match status" value="1"/>
</dbReference>
<dbReference type="SUPFAM" id="SSF53335">
    <property type="entry name" value="S-adenosyl-L-methionine-dependent methyltransferases"/>
    <property type="match status" value="1"/>
</dbReference>
<dbReference type="SUPFAM" id="SSF53790">
    <property type="entry name" value="Tetrapyrrole methylase"/>
    <property type="match status" value="1"/>
</dbReference>
<gene>
    <name evidence="8" type="primary">cbiE</name>
    <name evidence="8" type="ORF">INF35_06930</name>
</gene>
<dbReference type="CDD" id="cd11644">
    <property type="entry name" value="Precorrin-6Y-MT"/>
    <property type="match status" value="1"/>
</dbReference>
<dbReference type="Proteomes" id="UP000768567">
    <property type="component" value="Unassembled WGS sequence"/>
</dbReference>
<dbReference type="NCBIfam" id="TIGR02469">
    <property type="entry name" value="CbiT"/>
    <property type="match status" value="1"/>
</dbReference>
<proteinExistence type="inferred from homology"/>
<dbReference type="RefSeq" id="WP_193500912.1">
    <property type="nucleotide sequence ID" value="NZ_JADCKC010000002.1"/>
</dbReference>
<organism evidence="8 9">
    <name type="scientific">Gemmiger gallinarum</name>
    <dbReference type="NCBI Taxonomy" id="2779354"/>
    <lineage>
        <taxon>Bacteria</taxon>
        <taxon>Bacillati</taxon>
        <taxon>Bacillota</taxon>
        <taxon>Clostridia</taxon>
        <taxon>Eubacteriales</taxon>
        <taxon>Gemmiger</taxon>
    </lineage>
</organism>
<dbReference type="InterPro" id="IPR000878">
    <property type="entry name" value="4pyrrol_Mease"/>
</dbReference>
<dbReference type="PROSITE" id="PS01131">
    <property type="entry name" value="RRNA_A_DIMETH"/>
    <property type="match status" value="1"/>
</dbReference>
<feature type="domain" description="Tetrapyrrole methylase" evidence="7">
    <location>
        <begin position="2"/>
        <end position="193"/>
    </location>
</feature>
<dbReference type="Pfam" id="PF00590">
    <property type="entry name" value="TP_methylase"/>
    <property type="match status" value="1"/>
</dbReference>
<dbReference type="Gene3D" id="3.40.1010.10">
    <property type="entry name" value="Cobalt-precorrin-4 Transmethylase, Domain 1"/>
    <property type="match status" value="1"/>
</dbReference>
<keyword evidence="5" id="KW-0949">S-adenosyl-L-methionine</keyword>
<dbReference type="EMBL" id="JADCKC010000002">
    <property type="protein sequence ID" value="MBE5037513.1"/>
    <property type="molecule type" value="Genomic_DNA"/>
</dbReference>
<evidence type="ECO:0000256" key="1">
    <source>
        <dbReference type="ARBA" id="ARBA00004953"/>
    </source>
</evidence>
<evidence type="ECO:0000259" key="7">
    <source>
        <dbReference type="Pfam" id="PF00590"/>
    </source>
</evidence>
<protein>
    <submittedName>
        <fullName evidence="8">Precorrin-6y C5,15-methyltransferase (Decarboxylating) subunit CbiE</fullName>
    </submittedName>
</protein>
<keyword evidence="4 6" id="KW-0808">Transferase</keyword>
<dbReference type="NCBIfam" id="TIGR02467">
    <property type="entry name" value="CbiE"/>
    <property type="match status" value="1"/>
</dbReference>
<keyword evidence="9" id="KW-1185">Reference proteome</keyword>
<dbReference type="InterPro" id="IPR006365">
    <property type="entry name" value="Cbl_synth_CobL"/>
</dbReference>
<dbReference type="InterPro" id="IPR035996">
    <property type="entry name" value="4pyrrol_Methylase_sf"/>
</dbReference>
<dbReference type="InterPro" id="IPR014008">
    <property type="entry name" value="Cbl_synth_MTase_CbiT"/>
</dbReference>
<dbReference type="Gene3D" id="3.30.950.10">
    <property type="entry name" value="Methyltransferase, Cobalt-precorrin-4 Transmethylase, Domain 2"/>
    <property type="match status" value="1"/>
</dbReference>
<evidence type="ECO:0000313" key="9">
    <source>
        <dbReference type="Proteomes" id="UP000768567"/>
    </source>
</evidence>
<evidence type="ECO:0000256" key="4">
    <source>
        <dbReference type="ARBA" id="ARBA00022679"/>
    </source>
</evidence>
<dbReference type="InterPro" id="IPR014777">
    <property type="entry name" value="4pyrrole_Mease_sub1"/>
</dbReference>
<reference evidence="8 9" key="1">
    <citation type="submission" date="2020-10" db="EMBL/GenBank/DDBJ databases">
        <title>ChiBAC.</title>
        <authorList>
            <person name="Zenner C."/>
            <person name="Hitch T.C.A."/>
            <person name="Clavel T."/>
        </authorList>
    </citation>
    <scope>NUCLEOTIDE SEQUENCE [LARGE SCALE GENOMIC DNA]</scope>
    <source>
        <strain evidence="8 9">DSM 109015</strain>
    </source>
</reference>
<comment type="pathway">
    <text evidence="1">Cofactor biosynthesis; adenosylcobalamin biosynthesis.</text>
</comment>
<dbReference type="PANTHER" id="PTHR43182">
    <property type="entry name" value="COBALT-PRECORRIN-6B C(15)-METHYLTRANSFERASE (DECARBOXYLATING)"/>
    <property type="match status" value="1"/>
</dbReference>
<dbReference type="InterPro" id="IPR003043">
    <property type="entry name" value="Uropor_MeTrfase_CS"/>
</dbReference>
<keyword evidence="3 6" id="KW-0489">Methyltransferase</keyword>
<dbReference type="InterPro" id="IPR014776">
    <property type="entry name" value="4pyrrole_Mease_sub2"/>
</dbReference>
<evidence type="ECO:0000256" key="6">
    <source>
        <dbReference type="RuleBase" id="RU003960"/>
    </source>
</evidence>
<dbReference type="PIRSF" id="PIRSF036428">
    <property type="entry name" value="CobL"/>
    <property type="match status" value="1"/>
</dbReference>
<dbReference type="PROSITE" id="PS00840">
    <property type="entry name" value="SUMT_2"/>
    <property type="match status" value="1"/>
</dbReference>
<accession>A0ABR9R310</accession>
<comment type="caution">
    <text evidence="8">The sequence shown here is derived from an EMBL/GenBank/DDBJ whole genome shotgun (WGS) entry which is preliminary data.</text>
</comment>
<dbReference type="CDD" id="cd02440">
    <property type="entry name" value="AdoMet_MTases"/>
    <property type="match status" value="1"/>
</dbReference>
<dbReference type="InterPro" id="IPR050714">
    <property type="entry name" value="Cobalamin_biosynth_MTase"/>
</dbReference>
<dbReference type="InterPro" id="IPR020596">
    <property type="entry name" value="rRNA_Ade_Mease_Trfase_CS"/>
</dbReference>
<dbReference type="InterPro" id="IPR012818">
    <property type="entry name" value="CbiE"/>
</dbReference>
<evidence type="ECO:0000256" key="5">
    <source>
        <dbReference type="ARBA" id="ARBA00022691"/>
    </source>
</evidence>
<evidence type="ECO:0000256" key="2">
    <source>
        <dbReference type="ARBA" id="ARBA00022573"/>
    </source>
</evidence>
<name>A0ABR9R310_9FIRM</name>
<dbReference type="PANTHER" id="PTHR43182:SF1">
    <property type="entry name" value="COBALT-PRECORRIN-7 C(5)-METHYLTRANSFERASE"/>
    <property type="match status" value="1"/>
</dbReference>